<keyword evidence="7 9" id="KW-0233">DNA recombination</keyword>
<dbReference type="InterPro" id="IPR002104">
    <property type="entry name" value="Integrase_catalytic"/>
</dbReference>
<dbReference type="Pfam" id="PF02899">
    <property type="entry name" value="Phage_int_SAM_1"/>
    <property type="match status" value="1"/>
</dbReference>
<dbReference type="Gene3D" id="1.10.150.130">
    <property type="match status" value="1"/>
</dbReference>
<reference evidence="12 13" key="1">
    <citation type="submission" date="2019-07" db="EMBL/GenBank/DDBJ databases">
        <title>Tepidimonas sediminis YIM 72259 draft genome.</title>
        <authorList>
            <person name="Da Costa M.S."/>
            <person name="Froufe H.J.C."/>
            <person name="Egas C."/>
            <person name="Albuquerque L."/>
        </authorList>
    </citation>
    <scope>NUCLEOTIDE SEQUENCE [LARGE SCALE GENOMIC DNA]</scope>
    <source>
        <strain evidence="12 13">YIM 72259</strain>
    </source>
</reference>
<proteinExistence type="inferred from homology"/>
<keyword evidence="5 9" id="KW-0229">DNA integration</keyword>
<evidence type="ECO:0000256" key="7">
    <source>
        <dbReference type="ARBA" id="ARBA00023172"/>
    </source>
</evidence>
<comment type="subcellular location">
    <subcellularLocation>
        <location evidence="1 9">Cytoplasm</location>
    </subcellularLocation>
</comment>
<evidence type="ECO:0000256" key="5">
    <source>
        <dbReference type="ARBA" id="ARBA00022908"/>
    </source>
</evidence>
<dbReference type="SUPFAM" id="SSF56349">
    <property type="entry name" value="DNA breaking-rejoining enzymes"/>
    <property type="match status" value="1"/>
</dbReference>
<sequence length="323" mass="35009">MTAAPPDDAALVQAYLQHVATQRRLSARTVALYGEHLALLLERTGGEGLELRRVLPAHVRRWVAQLHAAGRQPRGLALVLSCWRGFYTWLGRQGGLDVHPVQGVRAPKAPRPLPKALPVEAALRLAEGAGRRPDGAATEAAAAEDARDRALVELLYGSGLRLGELLGLDVQPGPAARGWVDLDGGEVHVLGKGGKWRTVPVGAPALAALRTWLQRRATLQPAGTAGEPALFIGARGRRLTPQVARRRLAHWARQAGLPQHVHPHMLRHSFASHLLQSSGDLRGVQELLGHASIATTQVYTRLDFQHLSRVYEAAHPRARRRGA</sequence>
<evidence type="ECO:0000256" key="1">
    <source>
        <dbReference type="ARBA" id="ARBA00004496"/>
    </source>
</evidence>
<evidence type="ECO:0000313" key="12">
    <source>
        <dbReference type="EMBL" id="TSE24854.1"/>
    </source>
</evidence>
<dbReference type="GO" id="GO:0005737">
    <property type="term" value="C:cytoplasm"/>
    <property type="evidence" value="ECO:0007669"/>
    <property type="project" value="UniProtKB-SubCell"/>
</dbReference>
<comment type="similarity">
    <text evidence="9">Belongs to the 'phage' integrase family. XerC subfamily.</text>
</comment>
<dbReference type="PROSITE" id="PS51900">
    <property type="entry name" value="CB"/>
    <property type="match status" value="1"/>
</dbReference>
<feature type="active site" evidence="9">
    <location>
        <position position="264"/>
    </location>
</feature>
<dbReference type="GO" id="GO:0003677">
    <property type="term" value="F:DNA binding"/>
    <property type="evidence" value="ECO:0007669"/>
    <property type="project" value="UniProtKB-UniRule"/>
</dbReference>
<evidence type="ECO:0000256" key="8">
    <source>
        <dbReference type="ARBA" id="ARBA00023306"/>
    </source>
</evidence>
<dbReference type="AlphaFoldDB" id="A0A554WMQ5"/>
<protein>
    <recommendedName>
        <fullName evidence="9">Tyrosine recombinase XerC</fullName>
    </recommendedName>
</protein>
<feature type="active site" evidence="9">
    <location>
        <position position="267"/>
    </location>
</feature>
<gene>
    <name evidence="9 12" type="primary">xerC</name>
    <name evidence="12" type="ORF">Tsedi_01714</name>
</gene>
<keyword evidence="3 9" id="KW-0132">Cell division</keyword>
<organism evidence="12 13">
    <name type="scientific">Tepidimonas sediminis</name>
    <dbReference type="NCBI Taxonomy" id="2588941"/>
    <lineage>
        <taxon>Bacteria</taxon>
        <taxon>Pseudomonadati</taxon>
        <taxon>Pseudomonadota</taxon>
        <taxon>Betaproteobacteria</taxon>
        <taxon>Burkholderiales</taxon>
        <taxon>Tepidimonas</taxon>
    </lineage>
</organism>
<feature type="active site" description="O-(3'-phospho-DNA)-tyrosine intermediate" evidence="9">
    <location>
        <position position="299"/>
    </location>
</feature>
<feature type="active site" evidence="9">
    <location>
        <position position="161"/>
    </location>
</feature>
<comment type="caution">
    <text evidence="12">The sequence shown here is derived from an EMBL/GenBank/DDBJ whole genome shotgun (WGS) entry which is preliminary data.</text>
</comment>
<evidence type="ECO:0000259" key="11">
    <source>
        <dbReference type="PROSITE" id="PS51900"/>
    </source>
</evidence>
<keyword evidence="8 9" id="KW-0131">Cell cycle</keyword>
<dbReference type="InterPro" id="IPR010998">
    <property type="entry name" value="Integrase_recombinase_N"/>
</dbReference>
<dbReference type="InterPro" id="IPR044068">
    <property type="entry name" value="CB"/>
</dbReference>
<dbReference type="InterPro" id="IPR011010">
    <property type="entry name" value="DNA_brk_join_enz"/>
</dbReference>
<dbReference type="GO" id="GO:0009037">
    <property type="term" value="F:tyrosine-based site-specific recombinase activity"/>
    <property type="evidence" value="ECO:0007669"/>
    <property type="project" value="UniProtKB-UniRule"/>
</dbReference>
<keyword evidence="4 9" id="KW-0159">Chromosome partition</keyword>
<dbReference type="EMBL" id="VJND01000010">
    <property type="protein sequence ID" value="TSE24854.1"/>
    <property type="molecule type" value="Genomic_DNA"/>
</dbReference>
<dbReference type="Pfam" id="PF00589">
    <property type="entry name" value="Phage_integrase"/>
    <property type="match status" value="1"/>
</dbReference>
<dbReference type="Gene3D" id="1.10.443.10">
    <property type="entry name" value="Intergrase catalytic core"/>
    <property type="match status" value="1"/>
</dbReference>
<evidence type="ECO:0000256" key="2">
    <source>
        <dbReference type="ARBA" id="ARBA00022490"/>
    </source>
</evidence>
<evidence type="ECO:0000256" key="3">
    <source>
        <dbReference type="ARBA" id="ARBA00022618"/>
    </source>
</evidence>
<name>A0A554WMQ5_9BURK</name>
<evidence type="ECO:0000256" key="9">
    <source>
        <dbReference type="HAMAP-Rule" id="MF_01808"/>
    </source>
</evidence>
<dbReference type="GO" id="GO:0006313">
    <property type="term" value="P:DNA transposition"/>
    <property type="evidence" value="ECO:0007669"/>
    <property type="project" value="UniProtKB-UniRule"/>
</dbReference>
<dbReference type="InterPro" id="IPR004107">
    <property type="entry name" value="Integrase_SAM-like_N"/>
</dbReference>
<evidence type="ECO:0000256" key="6">
    <source>
        <dbReference type="ARBA" id="ARBA00023125"/>
    </source>
</evidence>
<accession>A0A554WMQ5</accession>
<feature type="domain" description="Tyr recombinase" evidence="10">
    <location>
        <begin position="112"/>
        <end position="312"/>
    </location>
</feature>
<evidence type="ECO:0000256" key="4">
    <source>
        <dbReference type="ARBA" id="ARBA00022829"/>
    </source>
</evidence>
<dbReference type="PANTHER" id="PTHR30349:SF81">
    <property type="entry name" value="TYROSINE RECOMBINASE XERC"/>
    <property type="match status" value="1"/>
</dbReference>
<keyword evidence="13" id="KW-1185">Reference proteome</keyword>
<evidence type="ECO:0000313" key="13">
    <source>
        <dbReference type="Proteomes" id="UP000320225"/>
    </source>
</evidence>
<dbReference type="GO" id="GO:0007059">
    <property type="term" value="P:chromosome segregation"/>
    <property type="evidence" value="ECO:0007669"/>
    <property type="project" value="UniProtKB-UniRule"/>
</dbReference>
<feature type="active site" evidence="9">
    <location>
        <position position="290"/>
    </location>
</feature>
<dbReference type="Proteomes" id="UP000320225">
    <property type="component" value="Unassembled WGS sequence"/>
</dbReference>
<dbReference type="PANTHER" id="PTHR30349">
    <property type="entry name" value="PHAGE INTEGRASE-RELATED"/>
    <property type="match status" value="1"/>
</dbReference>
<keyword evidence="2 9" id="KW-0963">Cytoplasm</keyword>
<dbReference type="HAMAP" id="MF_01808">
    <property type="entry name" value="Recomb_XerC_XerD"/>
    <property type="match status" value="1"/>
</dbReference>
<comment type="subunit">
    <text evidence="9">Forms a cyclic heterotetrameric complex composed of two molecules of XerC and two molecules of XerD.</text>
</comment>
<comment type="function">
    <text evidence="9">Site-specific tyrosine recombinase, which acts by catalyzing the cutting and rejoining of the recombining DNA molecules. The XerC-XerD complex is essential to convert dimers of the bacterial chromosome into monomers to permit their segregation at cell division. It also contributes to the segregational stability of plasmids.</text>
</comment>
<evidence type="ECO:0000259" key="10">
    <source>
        <dbReference type="PROSITE" id="PS51898"/>
    </source>
</evidence>
<dbReference type="InterPro" id="IPR050090">
    <property type="entry name" value="Tyrosine_recombinase_XerCD"/>
</dbReference>
<keyword evidence="6 9" id="KW-0238">DNA-binding</keyword>
<dbReference type="GO" id="GO:0051301">
    <property type="term" value="P:cell division"/>
    <property type="evidence" value="ECO:0007669"/>
    <property type="project" value="UniProtKB-KW"/>
</dbReference>
<dbReference type="PROSITE" id="PS51898">
    <property type="entry name" value="TYR_RECOMBINASE"/>
    <property type="match status" value="1"/>
</dbReference>
<dbReference type="InterPro" id="IPR023009">
    <property type="entry name" value="Tyrosine_recombinase_XerC/XerD"/>
</dbReference>
<feature type="domain" description="Core-binding (CB)" evidence="11">
    <location>
        <begin position="6"/>
        <end position="91"/>
    </location>
</feature>
<dbReference type="OrthoDB" id="9801717at2"/>
<dbReference type="InterPro" id="IPR013762">
    <property type="entry name" value="Integrase-like_cat_sf"/>
</dbReference>
<feature type="active site" evidence="9">
    <location>
        <position position="192"/>
    </location>
</feature>
<dbReference type="RefSeq" id="WP_143895672.1">
    <property type="nucleotide sequence ID" value="NZ_VJND01000010.1"/>
</dbReference>